<evidence type="ECO:0008006" key="3">
    <source>
        <dbReference type="Google" id="ProtNLM"/>
    </source>
</evidence>
<proteinExistence type="predicted"/>
<sequence length="224" mass="25196">MFDRVLFLNDVVFSTEDVLELLATRGGNYAAACSMDFARPPQFYDTFALRDAEGHEAVMPTFPYFRAKSSRDAITSGQPTPVTSCWNGIVAFDAGPFYATPPLQFRGIPDSLAQYQLEASECCLIHADNPLTKTSGVWLNPNVRVGYSATAYEKVYAGPSVSEMILGAWINRLRRWTTATIHKSWRINWRLRKWRKTAGQLDEAGRHCLINEMQVLVANGWAHI</sequence>
<accession>A0A8H3G5N0</accession>
<dbReference type="EMBL" id="CAJPDS010000068">
    <property type="protein sequence ID" value="CAF9933471.1"/>
    <property type="molecule type" value="Genomic_DNA"/>
</dbReference>
<dbReference type="Proteomes" id="UP000664521">
    <property type="component" value="Unassembled WGS sequence"/>
</dbReference>
<protein>
    <recommendedName>
        <fullName evidence="3">Glycosyltransferase family 69 protein</fullName>
    </recommendedName>
</protein>
<dbReference type="InterPro" id="IPR021047">
    <property type="entry name" value="Mannosyltransferase_CMT1"/>
</dbReference>
<dbReference type="Pfam" id="PF11735">
    <property type="entry name" value="CAP59_mtransfer"/>
    <property type="match status" value="1"/>
</dbReference>
<gene>
    <name evidence="1" type="ORF">HETSPECPRED_008653</name>
</gene>
<dbReference type="OrthoDB" id="262547at2759"/>
<evidence type="ECO:0000313" key="1">
    <source>
        <dbReference type="EMBL" id="CAF9933471.1"/>
    </source>
</evidence>
<comment type="caution">
    <text evidence="1">The sequence shown here is derived from an EMBL/GenBank/DDBJ whole genome shotgun (WGS) entry which is preliminary data.</text>
</comment>
<dbReference type="PANTHER" id="PTHR34144:SF7">
    <property type="entry name" value="EXPORT PROTEIN (CAP59), PUTATIVE (AFU_ORTHOLOGUE AFUA_7G05020)-RELATED"/>
    <property type="match status" value="1"/>
</dbReference>
<organism evidence="1 2">
    <name type="scientific">Heterodermia speciosa</name>
    <dbReference type="NCBI Taxonomy" id="116794"/>
    <lineage>
        <taxon>Eukaryota</taxon>
        <taxon>Fungi</taxon>
        <taxon>Dikarya</taxon>
        <taxon>Ascomycota</taxon>
        <taxon>Pezizomycotina</taxon>
        <taxon>Lecanoromycetes</taxon>
        <taxon>OSLEUM clade</taxon>
        <taxon>Lecanoromycetidae</taxon>
        <taxon>Caliciales</taxon>
        <taxon>Physciaceae</taxon>
        <taxon>Heterodermia</taxon>
    </lineage>
</organism>
<reference evidence="1" key="1">
    <citation type="submission" date="2021-03" db="EMBL/GenBank/DDBJ databases">
        <authorList>
            <person name="Tagirdzhanova G."/>
        </authorList>
    </citation>
    <scope>NUCLEOTIDE SEQUENCE</scope>
</reference>
<keyword evidence="2" id="KW-1185">Reference proteome</keyword>
<dbReference type="PANTHER" id="PTHR34144">
    <property type="entry name" value="CHROMOSOME 8, WHOLE GENOME SHOTGUN SEQUENCE"/>
    <property type="match status" value="1"/>
</dbReference>
<name>A0A8H3G5N0_9LECA</name>
<dbReference type="AlphaFoldDB" id="A0A8H3G5N0"/>
<evidence type="ECO:0000313" key="2">
    <source>
        <dbReference type="Proteomes" id="UP000664521"/>
    </source>
</evidence>